<dbReference type="PANTHER" id="PTHR34397">
    <property type="entry name" value="OS05G0237600 PROTEIN"/>
    <property type="match status" value="1"/>
</dbReference>
<dbReference type="GO" id="GO:0005634">
    <property type="term" value="C:nucleus"/>
    <property type="evidence" value="ECO:0007669"/>
    <property type="project" value="UniProtKB-SubCell"/>
</dbReference>
<comment type="subcellular location">
    <subcellularLocation>
        <location evidence="1">Nucleus</location>
    </subcellularLocation>
</comment>
<dbReference type="PaxDb" id="4577-GRMZM2G306412_P01"/>
<dbReference type="OMA" id="MDYIRRC"/>
<evidence type="ECO:0008006" key="8">
    <source>
        <dbReference type="Google" id="ProtNLM"/>
    </source>
</evidence>
<keyword evidence="5" id="KW-0539">Nucleus</keyword>
<evidence type="ECO:0000256" key="5">
    <source>
        <dbReference type="ARBA" id="ARBA00023242"/>
    </source>
</evidence>
<dbReference type="Gene3D" id="2.40.330.10">
    <property type="entry name" value="DNA-binding pseudobarrel domain"/>
    <property type="match status" value="1"/>
</dbReference>
<evidence type="ECO:0000256" key="4">
    <source>
        <dbReference type="ARBA" id="ARBA00023163"/>
    </source>
</evidence>
<evidence type="ECO:0000256" key="1">
    <source>
        <dbReference type="ARBA" id="ARBA00004123"/>
    </source>
</evidence>
<dbReference type="HOGENOM" id="CLU_057420_1_0_1"/>
<accession>K7V0L4</accession>
<dbReference type="eggNOG" id="ENOG502R3DS">
    <property type="taxonomic scope" value="Eukaryota"/>
</dbReference>
<dbReference type="FunCoup" id="K7V0L4">
    <property type="interactions" value="670"/>
</dbReference>
<dbReference type="InParanoid" id="K7V0L4"/>
<evidence type="ECO:0000256" key="2">
    <source>
        <dbReference type="ARBA" id="ARBA00023015"/>
    </source>
</evidence>
<keyword evidence="3" id="KW-0238">DNA-binding</keyword>
<feature type="region of interest" description="Disordered" evidence="6">
    <location>
        <begin position="55"/>
        <end position="79"/>
    </location>
</feature>
<keyword evidence="2" id="KW-0805">Transcription regulation</keyword>
<proteinExistence type="predicted"/>
<dbReference type="AlphaFoldDB" id="K7V0L4"/>
<protein>
    <recommendedName>
        <fullName evidence="8">B3 domain-containing protein</fullName>
    </recommendedName>
</protein>
<evidence type="ECO:0000256" key="6">
    <source>
        <dbReference type="SAM" id="MobiDB-lite"/>
    </source>
</evidence>
<evidence type="ECO:0000313" key="7">
    <source>
        <dbReference type="EMBL" id="AQK97291.1"/>
    </source>
</evidence>
<sequence>MATIYISRRRGSEAINPFHVPFCRATKHQQMCLVDAKRSLEIVVYDRAFAESQQRANKRARQDEAATESSPSSSSLPEEATASAGAIVPYVGAVHDVAPINSVVVPPSLQPPPPAAGSREAPPCLRRHFLQALGLRADLPVHFIHDKRVSKTDLDGHQSRFRIPLDGVERHLRPILSPQELEAANLLEGPRRRPRGQQPEPQDGNNRRTTAKKKGKAHGGLPVMLVDLQAGAKELRLSRWDSSQGTIVKGEGYLQFTRQCTFKEGDDVAIWAFVQRRFRLFGVDVWDDSLLHILVVKKQAEARCCVCHAHAQPES</sequence>
<feature type="region of interest" description="Disordered" evidence="6">
    <location>
        <begin position="186"/>
        <end position="218"/>
    </location>
</feature>
<dbReference type="InterPro" id="IPR015300">
    <property type="entry name" value="DNA-bd_pseudobarrel_sf"/>
</dbReference>
<organism evidence="7">
    <name type="scientific">Zea mays</name>
    <name type="common">Maize</name>
    <dbReference type="NCBI Taxonomy" id="4577"/>
    <lineage>
        <taxon>Eukaryota</taxon>
        <taxon>Viridiplantae</taxon>
        <taxon>Streptophyta</taxon>
        <taxon>Embryophyta</taxon>
        <taxon>Tracheophyta</taxon>
        <taxon>Spermatophyta</taxon>
        <taxon>Magnoliopsida</taxon>
        <taxon>Liliopsida</taxon>
        <taxon>Poales</taxon>
        <taxon>Poaceae</taxon>
        <taxon>PACMAD clade</taxon>
        <taxon>Panicoideae</taxon>
        <taxon>Andropogonodae</taxon>
        <taxon>Andropogoneae</taxon>
        <taxon>Tripsacinae</taxon>
        <taxon>Zea</taxon>
    </lineage>
</organism>
<dbReference type="GO" id="GO:0003677">
    <property type="term" value="F:DNA binding"/>
    <property type="evidence" value="ECO:0007669"/>
    <property type="project" value="UniProtKB-KW"/>
</dbReference>
<keyword evidence="4" id="KW-0804">Transcription</keyword>
<dbReference type="EMBL" id="CM000784">
    <property type="protein sequence ID" value="AQK97291.1"/>
    <property type="molecule type" value="Genomic_DNA"/>
</dbReference>
<reference evidence="7" key="1">
    <citation type="submission" date="2015-12" db="EMBL/GenBank/DDBJ databases">
        <title>Update maize B73 reference genome by single molecule sequencing technologies.</title>
        <authorList>
            <consortium name="Maize Genome Sequencing Project"/>
            <person name="Ware D."/>
        </authorList>
    </citation>
    <scope>NUCLEOTIDE SEQUENCE</scope>
    <source>
        <tissue evidence="7">Seedling</tissue>
    </source>
</reference>
<feature type="compositionally biased region" description="Low complexity" evidence="6">
    <location>
        <begin position="67"/>
        <end position="79"/>
    </location>
</feature>
<dbReference type="PANTHER" id="PTHR34397:SF24">
    <property type="entry name" value="B3 DOMAIN-CONTAINING PROTEIN"/>
    <property type="match status" value="1"/>
</dbReference>
<gene>
    <name evidence="7" type="ORF">ZEAMMB73_Zm00001d011584</name>
</gene>
<name>K7V0L4_MAIZE</name>
<evidence type="ECO:0000256" key="3">
    <source>
        <dbReference type="ARBA" id="ARBA00023125"/>
    </source>
</evidence>